<evidence type="ECO:0000313" key="5">
    <source>
        <dbReference type="EMBL" id="CAB5073591.1"/>
    </source>
</evidence>
<feature type="transmembrane region" description="Helical" evidence="1">
    <location>
        <begin position="74"/>
        <end position="95"/>
    </location>
</feature>
<accession>A0A6J7V663</accession>
<proteinExistence type="predicted"/>
<organism evidence="5">
    <name type="scientific">freshwater metagenome</name>
    <dbReference type="NCBI Taxonomy" id="449393"/>
    <lineage>
        <taxon>unclassified sequences</taxon>
        <taxon>metagenomes</taxon>
        <taxon>ecological metagenomes</taxon>
    </lineage>
</organism>
<name>A0A6J7V663_9ZZZZ</name>
<keyword evidence="1" id="KW-0812">Transmembrane</keyword>
<dbReference type="EMBL" id="CAFBPO010000008">
    <property type="protein sequence ID" value="CAB5020864.1"/>
    <property type="molecule type" value="Genomic_DNA"/>
</dbReference>
<evidence type="ECO:0000313" key="2">
    <source>
        <dbReference type="EMBL" id="CAB4757026.1"/>
    </source>
</evidence>
<sequence length="451" mass="50907">MTIHLAKRIATLVKEKINTIFVLSVTTFLMQIPSFYGEDIVNARNNYLTGTRTDFWGGVSTLVYAHVPNLGFRWQIWLAIIQITLTSLGLQKLLLMKNQTRRTYVIKCLVAYSALVFGSQMTRDGLMFSLLIIGYATLNYALHNRSSMSVILGPLAIICFAMSFRPWLSVAIIPIILLSFQNSKFKLGKLTILMIVIWIAVAPVALEFLAAKSLHLNKSFPQQQVMLMDTAATYCYTTNTETGIKAQKALLLFTSDPNYPNFACQLYRPDTWLSLTHAINTSSTGLQVDFSLIKSGEKKNYEILKSTWLDFIISDPITYLQNKILFANKLFIGSDSRNISIFSAETTSTKILAIYRIPYDIAITLHIYSLLAFMTILFLLPIKKYLQKRKNGLTIDRVTVNLLTAVFIWTALSAIAYIGSNGRYTYALTILSLVIYISHISDKKVLRDKNG</sequence>
<evidence type="ECO:0000256" key="1">
    <source>
        <dbReference type="SAM" id="Phobius"/>
    </source>
</evidence>
<evidence type="ECO:0000313" key="3">
    <source>
        <dbReference type="EMBL" id="CAB4989369.1"/>
    </source>
</evidence>
<protein>
    <submittedName>
        <fullName evidence="5">Unannotated protein</fullName>
    </submittedName>
</protein>
<dbReference type="EMBL" id="CAFBQY010000008">
    <property type="protein sequence ID" value="CAB5073591.1"/>
    <property type="molecule type" value="Genomic_DNA"/>
</dbReference>
<feature type="transmembrane region" description="Helical" evidence="1">
    <location>
        <begin position="361"/>
        <end position="380"/>
    </location>
</feature>
<evidence type="ECO:0000313" key="4">
    <source>
        <dbReference type="EMBL" id="CAB5020864.1"/>
    </source>
</evidence>
<keyword evidence="1" id="KW-1133">Transmembrane helix</keyword>
<feature type="transmembrane region" description="Helical" evidence="1">
    <location>
        <begin position="424"/>
        <end position="441"/>
    </location>
</feature>
<reference evidence="5" key="1">
    <citation type="submission" date="2020-05" db="EMBL/GenBank/DDBJ databases">
        <authorList>
            <person name="Chiriac C."/>
            <person name="Salcher M."/>
            <person name="Ghai R."/>
            <person name="Kavagutti S V."/>
        </authorList>
    </citation>
    <scope>NUCLEOTIDE SEQUENCE</scope>
</reference>
<dbReference type="EMBL" id="CAEZZH010000009">
    <property type="protein sequence ID" value="CAB4757026.1"/>
    <property type="molecule type" value="Genomic_DNA"/>
</dbReference>
<dbReference type="AlphaFoldDB" id="A0A6J7V663"/>
<feature type="transmembrane region" description="Helical" evidence="1">
    <location>
        <begin position="190"/>
        <end position="211"/>
    </location>
</feature>
<feature type="transmembrane region" description="Helical" evidence="1">
    <location>
        <begin position="20"/>
        <end position="37"/>
    </location>
</feature>
<dbReference type="EMBL" id="CAFBOO010000008">
    <property type="protein sequence ID" value="CAB4989369.1"/>
    <property type="molecule type" value="Genomic_DNA"/>
</dbReference>
<feature type="transmembrane region" description="Helical" evidence="1">
    <location>
        <begin position="125"/>
        <end position="143"/>
    </location>
</feature>
<keyword evidence="1" id="KW-0472">Membrane</keyword>
<feature type="transmembrane region" description="Helical" evidence="1">
    <location>
        <begin position="400"/>
        <end position="418"/>
    </location>
</feature>
<feature type="transmembrane region" description="Helical" evidence="1">
    <location>
        <begin position="155"/>
        <end position="178"/>
    </location>
</feature>
<gene>
    <name evidence="2" type="ORF">UFOPK2850_00841</name>
    <name evidence="3" type="ORF">UFOPK3982_01046</name>
    <name evidence="4" type="ORF">UFOPK4120_00841</name>
    <name evidence="5" type="ORF">UFOPK4404_00894</name>
</gene>